<protein>
    <submittedName>
        <fullName evidence="1">Uncharacterized protein</fullName>
    </submittedName>
</protein>
<comment type="caution">
    <text evidence="1">The sequence shown here is derived from an EMBL/GenBank/DDBJ whole genome shotgun (WGS) entry which is preliminary data.</text>
</comment>
<accession>A0A8S1KSF6</accession>
<proteinExistence type="predicted"/>
<gene>
    <name evidence="1" type="ORF">PSON_ATCC_30995.1.T0100487</name>
</gene>
<dbReference type="Proteomes" id="UP000692954">
    <property type="component" value="Unassembled WGS sequence"/>
</dbReference>
<keyword evidence="2" id="KW-1185">Reference proteome</keyword>
<evidence type="ECO:0000313" key="1">
    <source>
        <dbReference type="EMBL" id="CAD8056845.1"/>
    </source>
</evidence>
<sequence length="162" mass="18794">MIFSGSLRTTTPEQKSQIRTKKHFDFKHDLDDQLLSLKYLNNQNIIQCIKTKKHIQPNINDQNVNISRLRRSMSPLQNSQLDKNLVPKVDAPPKTPQKSRLFANLFNNSCSFENICLTQCHNCKSNNKENIRIQTTPIKMAQSVFKIEPQTCLTSRGNYFKK</sequence>
<dbReference type="AlphaFoldDB" id="A0A8S1KSF6"/>
<reference evidence="1" key="1">
    <citation type="submission" date="2021-01" db="EMBL/GenBank/DDBJ databases">
        <authorList>
            <consortium name="Genoscope - CEA"/>
            <person name="William W."/>
        </authorList>
    </citation>
    <scope>NUCLEOTIDE SEQUENCE</scope>
</reference>
<evidence type="ECO:0000313" key="2">
    <source>
        <dbReference type="Proteomes" id="UP000692954"/>
    </source>
</evidence>
<dbReference type="OrthoDB" id="299071at2759"/>
<organism evidence="1 2">
    <name type="scientific">Paramecium sonneborni</name>
    <dbReference type="NCBI Taxonomy" id="65129"/>
    <lineage>
        <taxon>Eukaryota</taxon>
        <taxon>Sar</taxon>
        <taxon>Alveolata</taxon>
        <taxon>Ciliophora</taxon>
        <taxon>Intramacronucleata</taxon>
        <taxon>Oligohymenophorea</taxon>
        <taxon>Peniculida</taxon>
        <taxon>Parameciidae</taxon>
        <taxon>Paramecium</taxon>
    </lineage>
</organism>
<dbReference type="EMBL" id="CAJJDN010000010">
    <property type="protein sequence ID" value="CAD8056845.1"/>
    <property type="molecule type" value="Genomic_DNA"/>
</dbReference>
<name>A0A8S1KSF6_9CILI</name>